<dbReference type="EMBL" id="JXLN01015310">
    <property type="protein sequence ID" value="KPM10521.1"/>
    <property type="molecule type" value="Genomic_DNA"/>
</dbReference>
<dbReference type="AlphaFoldDB" id="A0A132AHP5"/>
<comment type="caution">
    <text evidence="2">The sequence shown here is derived from an EMBL/GenBank/DDBJ whole genome shotgun (WGS) entry which is preliminary data.</text>
</comment>
<evidence type="ECO:0000313" key="3">
    <source>
        <dbReference type="Proteomes" id="UP000616769"/>
    </source>
</evidence>
<dbReference type="PANTHER" id="PTHR40628">
    <property type="entry name" value="CHROMO DOMAIN-CONTAINING PROTEIN"/>
    <property type="match status" value="1"/>
</dbReference>
<accession>A0A132AHP5</accession>
<gene>
    <name evidence="2" type="ORF">QR98_0090780</name>
</gene>
<evidence type="ECO:0000259" key="1">
    <source>
        <dbReference type="Pfam" id="PF22936"/>
    </source>
</evidence>
<proteinExistence type="predicted"/>
<feature type="domain" description="Retrovirus-related Pol polyprotein from transposon TNT 1-94-like beta-barrel" evidence="1">
    <location>
        <begin position="144"/>
        <end position="223"/>
    </location>
</feature>
<reference evidence="2 3" key="1">
    <citation type="journal article" date="2015" name="Parasit. Vectors">
        <title>Draft genome of the scabies mite.</title>
        <authorList>
            <person name="Rider S.D.Jr."/>
            <person name="Morgan M.S."/>
            <person name="Arlian L.G."/>
        </authorList>
    </citation>
    <scope>NUCLEOTIDE SEQUENCE [LARGE SCALE GENOMIC DNA]</scope>
    <source>
        <strain evidence="2">Arlian Lab</strain>
    </source>
</reference>
<dbReference type="Pfam" id="PF22936">
    <property type="entry name" value="Pol_BBD"/>
    <property type="match status" value="1"/>
</dbReference>
<name>A0A132AHP5_SARSC</name>
<evidence type="ECO:0000313" key="2">
    <source>
        <dbReference type="EMBL" id="KPM10521.1"/>
    </source>
</evidence>
<dbReference type="PANTHER" id="PTHR40628:SF1">
    <property type="entry name" value="CHROMO DOMAIN-CONTAINING PROTEIN"/>
    <property type="match status" value="1"/>
</dbReference>
<dbReference type="OrthoDB" id="164025at2759"/>
<dbReference type="InterPro" id="IPR054722">
    <property type="entry name" value="PolX-like_BBD"/>
</dbReference>
<protein>
    <recommendedName>
        <fullName evidence="1">Retrovirus-related Pol polyprotein from transposon TNT 1-94-like beta-barrel domain-containing protein</fullName>
    </recommendedName>
</protein>
<dbReference type="Proteomes" id="UP000616769">
    <property type="component" value="Unassembled WGS sequence"/>
</dbReference>
<feature type="non-terminal residue" evidence="2">
    <location>
        <position position="1"/>
    </location>
</feature>
<sequence length="241" mass="27416">DKSGKRKDKDASRIINSNVGLVDADRILSCRSAFQKWKYLEENYQKSASNRSLELLMRYEQMPSNGSWVDILTARKEILDQLDLIYRLNCGENADRTINKMKCDWFMLKLPASKFQPVISAFQAMDDSQKKFGKLFNDAMCQKWILDSGANVHVCNDKKKFLGLTPYKTVIVTGSGRVNVLGRGCVNLGKDYNGREWVIKDVLFSPKFKCNIISVPKLLDEGYESIKFCKCELASEIGALL</sequence>
<dbReference type="VEuPathDB" id="VectorBase:SSCA001827"/>
<organism evidence="2 3">
    <name type="scientific">Sarcoptes scabiei</name>
    <name type="common">Itch mite</name>
    <name type="synonym">Acarus scabiei</name>
    <dbReference type="NCBI Taxonomy" id="52283"/>
    <lineage>
        <taxon>Eukaryota</taxon>
        <taxon>Metazoa</taxon>
        <taxon>Ecdysozoa</taxon>
        <taxon>Arthropoda</taxon>
        <taxon>Chelicerata</taxon>
        <taxon>Arachnida</taxon>
        <taxon>Acari</taxon>
        <taxon>Acariformes</taxon>
        <taxon>Sarcoptiformes</taxon>
        <taxon>Astigmata</taxon>
        <taxon>Psoroptidia</taxon>
        <taxon>Sarcoptoidea</taxon>
        <taxon>Sarcoptidae</taxon>
        <taxon>Sarcoptinae</taxon>
        <taxon>Sarcoptes</taxon>
    </lineage>
</organism>